<dbReference type="Pfam" id="PF21788">
    <property type="entry name" value="TNP-like_GBD"/>
    <property type="match status" value="1"/>
</dbReference>
<feature type="domain" description="Transposable element P transposase-like RNase H C-terminal" evidence="3">
    <location>
        <begin position="347"/>
        <end position="376"/>
    </location>
</feature>
<evidence type="ECO:0000259" key="1">
    <source>
        <dbReference type="Pfam" id="PF21787"/>
    </source>
</evidence>
<dbReference type="Pfam" id="PF21787">
    <property type="entry name" value="TNP-like_RNaseH_N"/>
    <property type="match status" value="1"/>
</dbReference>
<evidence type="ECO:0000313" key="4">
    <source>
        <dbReference type="EMBL" id="KAJ1519123.1"/>
    </source>
</evidence>
<dbReference type="EMBL" id="JAPTSV010000784">
    <property type="protein sequence ID" value="KAJ1519123.1"/>
    <property type="molecule type" value="Genomic_DNA"/>
</dbReference>
<dbReference type="InterPro" id="IPR048366">
    <property type="entry name" value="TNP-like_GBD"/>
</dbReference>
<feature type="domain" description="Transposable element P transposase-like RNase H" evidence="1">
    <location>
        <begin position="1"/>
        <end position="100"/>
    </location>
</feature>
<keyword evidence="5" id="KW-1185">Reference proteome</keyword>
<proteinExistence type="predicted"/>
<name>A0AAV7X2X4_9NEOP</name>
<reference evidence="4" key="1">
    <citation type="submission" date="2022-12" db="EMBL/GenBank/DDBJ databases">
        <title>Chromosome-level genome assembly of the bean flower thrips Megalurothrips usitatus.</title>
        <authorList>
            <person name="Ma L."/>
            <person name="Liu Q."/>
            <person name="Li H."/>
            <person name="Cai W."/>
        </authorList>
    </citation>
    <scope>NUCLEOTIDE SEQUENCE</scope>
    <source>
        <strain evidence="4">Cailab_2022a</strain>
    </source>
</reference>
<accession>A0AAV7X2X4</accession>
<evidence type="ECO:0000313" key="5">
    <source>
        <dbReference type="Proteomes" id="UP001075354"/>
    </source>
</evidence>
<organism evidence="4 5">
    <name type="scientific">Megalurothrips usitatus</name>
    <name type="common">bean blossom thrips</name>
    <dbReference type="NCBI Taxonomy" id="439358"/>
    <lineage>
        <taxon>Eukaryota</taxon>
        <taxon>Metazoa</taxon>
        <taxon>Ecdysozoa</taxon>
        <taxon>Arthropoda</taxon>
        <taxon>Hexapoda</taxon>
        <taxon>Insecta</taxon>
        <taxon>Pterygota</taxon>
        <taxon>Neoptera</taxon>
        <taxon>Paraneoptera</taxon>
        <taxon>Thysanoptera</taxon>
        <taxon>Terebrantia</taxon>
        <taxon>Thripoidea</taxon>
        <taxon>Thripidae</taxon>
        <taxon>Megalurothrips</taxon>
    </lineage>
</organism>
<protein>
    <recommendedName>
        <fullName evidence="6">Transposable element P transposase</fullName>
    </recommendedName>
</protein>
<feature type="domain" description="Transposable element P transposase-like GTP-binding insertion" evidence="2">
    <location>
        <begin position="136"/>
        <end position="251"/>
    </location>
</feature>
<sequence>MCDGMHISQNLVFRSSDGSLVGFAKLDEVDRELERLEVLAYLVKGMASDVKCVIASFPFKIFTKEMMYKRTWDVIRHLETAGIKILALICDGHPINRAFMMMHTPFTTGTTFSCIFDTINFCAPEKRLLFFISDVCHLLKTIRNAFFNSGEGPKKPRLLTINGEIITWKTIVRLYFQYKNNNFRKSYKLNAQNVFPDSYSRMKVRYAAQPMSNTVAQDIEDQKWPGTEETVRFIRLIDRFFDCLNGAHTSMANRKNKPDLAPYTVDNIDYEVKEGRFKFLRDFIAYLADWKKQVYRLPLSAEEKEKRILPIQTLIGIETSIRAIEAATVYFLDPQKGGGKFVNARIFSQDPLEQHFSKQRGRGGGSRNPNVAQFQQGQVVTALQRGLGVRKRKGNSTEEDVSVEVVSEPLPKKARYSKK</sequence>
<evidence type="ECO:0000259" key="2">
    <source>
        <dbReference type="Pfam" id="PF21788"/>
    </source>
</evidence>
<dbReference type="AlphaFoldDB" id="A0AAV7X2X4"/>
<evidence type="ECO:0000259" key="3">
    <source>
        <dbReference type="Pfam" id="PF21789"/>
    </source>
</evidence>
<dbReference type="Pfam" id="PF21789">
    <property type="entry name" value="TNP-like_RNaseH_C"/>
    <property type="match status" value="1"/>
</dbReference>
<dbReference type="InterPro" id="IPR048367">
    <property type="entry name" value="TNP-like_RNaseH_C"/>
</dbReference>
<gene>
    <name evidence="4" type="ORF">ONE63_011276</name>
</gene>
<evidence type="ECO:0008006" key="6">
    <source>
        <dbReference type="Google" id="ProtNLM"/>
    </source>
</evidence>
<dbReference type="InterPro" id="IPR048365">
    <property type="entry name" value="TNP-like_RNaseH_N"/>
</dbReference>
<dbReference type="Proteomes" id="UP001075354">
    <property type="component" value="Unassembled WGS sequence"/>
</dbReference>
<comment type="caution">
    <text evidence="4">The sequence shown here is derived from an EMBL/GenBank/DDBJ whole genome shotgun (WGS) entry which is preliminary data.</text>
</comment>